<dbReference type="InterPro" id="IPR051265">
    <property type="entry name" value="HIBADH-related_NP60_sf"/>
</dbReference>
<dbReference type="InterPro" id="IPR015815">
    <property type="entry name" value="HIBADH-related"/>
</dbReference>
<dbReference type="InterPro" id="IPR006115">
    <property type="entry name" value="6PGDH_NADP-bd"/>
</dbReference>
<dbReference type="Pfam" id="PF21761">
    <property type="entry name" value="RedAm-like_C"/>
    <property type="match status" value="1"/>
</dbReference>
<dbReference type="PANTHER" id="PTHR43580">
    <property type="entry name" value="OXIDOREDUCTASE GLYR1-RELATED"/>
    <property type="match status" value="1"/>
</dbReference>
<reference evidence="6" key="1">
    <citation type="journal article" date="2019" name="Int. J. Syst. Evol. Microbiol.">
        <title>The Global Catalogue of Microorganisms (GCM) 10K type strain sequencing project: providing services to taxonomists for standard genome sequencing and annotation.</title>
        <authorList>
            <consortium name="The Broad Institute Genomics Platform"/>
            <consortium name="The Broad Institute Genome Sequencing Center for Infectious Disease"/>
            <person name="Wu L."/>
            <person name="Ma J."/>
        </authorList>
    </citation>
    <scope>NUCLEOTIDE SEQUENCE [LARGE SCALE GENOMIC DNA]</scope>
    <source>
        <strain evidence="6">JCM 10649</strain>
    </source>
</reference>
<proteinExistence type="inferred from homology"/>
<evidence type="ECO:0000256" key="1">
    <source>
        <dbReference type="ARBA" id="ARBA00009080"/>
    </source>
</evidence>
<dbReference type="PIRSF" id="PIRSF000103">
    <property type="entry name" value="HIBADH"/>
    <property type="match status" value="1"/>
</dbReference>
<dbReference type="Gene3D" id="3.40.50.720">
    <property type="entry name" value="NAD(P)-binding Rossmann-like Domain"/>
    <property type="match status" value="1"/>
</dbReference>
<accession>A0ABP3JCW8</accession>
<organism evidence="5 6">
    <name type="scientific">Streptomyces stramineus</name>
    <dbReference type="NCBI Taxonomy" id="173861"/>
    <lineage>
        <taxon>Bacteria</taxon>
        <taxon>Bacillati</taxon>
        <taxon>Actinomycetota</taxon>
        <taxon>Actinomycetes</taxon>
        <taxon>Kitasatosporales</taxon>
        <taxon>Streptomycetaceae</taxon>
        <taxon>Streptomyces</taxon>
    </lineage>
</organism>
<feature type="domain" description="6-phosphogluconate dehydrogenase NADP-binding" evidence="3">
    <location>
        <begin position="12"/>
        <end position="163"/>
    </location>
</feature>
<evidence type="ECO:0000259" key="4">
    <source>
        <dbReference type="Pfam" id="PF21761"/>
    </source>
</evidence>
<sequence>MTNSTEQDHAPVTVIGLGPMGLALAGAFLDHGHTTTVWNRSPRKADDLVAKGAHRAETVTDAVTASSVLVVCVKDYEAMYGILGQAGDALAGRTLINLGSGTPEEAREAVAWAAERGIHYLDGAIMVPPFAVGNPEAVFLYSGSKTVFDAQQATLSSVGGTTFLGDDPILAVLYNTALLGLMYSTLNGYLHAAALVGTAGVEVAKFAEIANGWFLPSVVNAYLGANAAEIDKGEYSGAQGSMEMNLTALEHIVRSSEEQGADAELPRQMKALAERAISAGYGPNSYMAVIELFKKPAGNA</sequence>
<name>A0ABP3JCW8_9ACTN</name>
<comment type="caution">
    <text evidence="5">The sequence shown here is derived from an EMBL/GenBank/DDBJ whole genome shotgun (WGS) entry which is preliminary data.</text>
</comment>
<keyword evidence="2" id="KW-0560">Oxidoreductase</keyword>
<evidence type="ECO:0000313" key="6">
    <source>
        <dbReference type="Proteomes" id="UP001499895"/>
    </source>
</evidence>
<dbReference type="InterPro" id="IPR013328">
    <property type="entry name" value="6PGD_dom2"/>
</dbReference>
<evidence type="ECO:0000313" key="5">
    <source>
        <dbReference type="EMBL" id="GAA0446872.1"/>
    </source>
</evidence>
<dbReference type="InterPro" id="IPR048666">
    <property type="entry name" value="RedAm-like_C"/>
</dbReference>
<dbReference type="EMBL" id="BAAAHB010000004">
    <property type="protein sequence ID" value="GAA0446872.1"/>
    <property type="molecule type" value="Genomic_DNA"/>
</dbReference>
<keyword evidence="6" id="KW-1185">Reference proteome</keyword>
<dbReference type="RefSeq" id="WP_344085342.1">
    <property type="nucleotide sequence ID" value="NZ_BAAAHB010000004.1"/>
</dbReference>
<dbReference type="PANTHER" id="PTHR43580:SF2">
    <property type="entry name" value="CYTOKINE-LIKE NUCLEAR FACTOR N-PAC"/>
    <property type="match status" value="1"/>
</dbReference>
<feature type="domain" description="NADPH-dependent reductive aminase-like C-terminal" evidence="4">
    <location>
        <begin position="167"/>
        <end position="295"/>
    </location>
</feature>
<comment type="similarity">
    <text evidence="1">Belongs to the HIBADH-related family.</text>
</comment>
<dbReference type="Gene3D" id="1.10.1040.10">
    <property type="entry name" value="N-(1-d-carboxylethyl)-l-norvaline Dehydrogenase, domain 2"/>
    <property type="match status" value="1"/>
</dbReference>
<dbReference type="Pfam" id="PF03446">
    <property type="entry name" value="NAD_binding_2"/>
    <property type="match status" value="1"/>
</dbReference>
<gene>
    <name evidence="5" type="ORF">GCM10009544_07130</name>
</gene>
<dbReference type="SUPFAM" id="SSF51735">
    <property type="entry name" value="NAD(P)-binding Rossmann-fold domains"/>
    <property type="match status" value="1"/>
</dbReference>
<dbReference type="InterPro" id="IPR036291">
    <property type="entry name" value="NAD(P)-bd_dom_sf"/>
</dbReference>
<protein>
    <submittedName>
        <fullName evidence="5">NAD(P)-binding domain-containing protein</fullName>
    </submittedName>
</protein>
<dbReference type="Proteomes" id="UP001499895">
    <property type="component" value="Unassembled WGS sequence"/>
</dbReference>
<evidence type="ECO:0000256" key="2">
    <source>
        <dbReference type="ARBA" id="ARBA00023002"/>
    </source>
</evidence>
<evidence type="ECO:0000259" key="3">
    <source>
        <dbReference type="Pfam" id="PF03446"/>
    </source>
</evidence>